<name>A0AAP0NK16_9MAGN</name>
<sequence>MKIKQPHGLSDHKSHFSPFLPTKYLSIRVVSMHPHLAYMSIREVPNILSNSILFLST</sequence>
<dbReference type="AlphaFoldDB" id="A0AAP0NK16"/>
<keyword evidence="2" id="KW-1185">Reference proteome</keyword>
<proteinExistence type="predicted"/>
<protein>
    <submittedName>
        <fullName evidence="1">Uncharacterized protein</fullName>
    </submittedName>
</protein>
<reference evidence="1 2" key="1">
    <citation type="submission" date="2024-01" db="EMBL/GenBank/DDBJ databases">
        <title>Genome assemblies of Stephania.</title>
        <authorList>
            <person name="Yang L."/>
        </authorList>
    </citation>
    <scope>NUCLEOTIDE SEQUENCE [LARGE SCALE GENOMIC DNA]</scope>
    <source>
        <strain evidence="1">JXDWG</strain>
        <tissue evidence="1">Leaf</tissue>
    </source>
</reference>
<organism evidence="1 2">
    <name type="scientific">Stephania cephalantha</name>
    <dbReference type="NCBI Taxonomy" id="152367"/>
    <lineage>
        <taxon>Eukaryota</taxon>
        <taxon>Viridiplantae</taxon>
        <taxon>Streptophyta</taxon>
        <taxon>Embryophyta</taxon>
        <taxon>Tracheophyta</taxon>
        <taxon>Spermatophyta</taxon>
        <taxon>Magnoliopsida</taxon>
        <taxon>Ranunculales</taxon>
        <taxon>Menispermaceae</taxon>
        <taxon>Menispermoideae</taxon>
        <taxon>Cissampelideae</taxon>
        <taxon>Stephania</taxon>
    </lineage>
</organism>
<gene>
    <name evidence="1" type="ORF">Scep_018391</name>
</gene>
<evidence type="ECO:0000313" key="1">
    <source>
        <dbReference type="EMBL" id="KAK9110872.1"/>
    </source>
</evidence>
<evidence type="ECO:0000313" key="2">
    <source>
        <dbReference type="Proteomes" id="UP001419268"/>
    </source>
</evidence>
<dbReference type="EMBL" id="JBBNAG010000008">
    <property type="protein sequence ID" value="KAK9110872.1"/>
    <property type="molecule type" value="Genomic_DNA"/>
</dbReference>
<dbReference type="Proteomes" id="UP001419268">
    <property type="component" value="Unassembled WGS sequence"/>
</dbReference>
<comment type="caution">
    <text evidence="1">The sequence shown here is derived from an EMBL/GenBank/DDBJ whole genome shotgun (WGS) entry which is preliminary data.</text>
</comment>
<accession>A0AAP0NK16</accession>